<gene>
    <name evidence="6" type="ORF">CCMP2556_LOCUS48180</name>
</gene>
<keyword evidence="7" id="KW-1185">Reference proteome</keyword>
<dbReference type="InterPro" id="IPR012337">
    <property type="entry name" value="RNaseH-like_sf"/>
</dbReference>
<evidence type="ECO:0000313" key="7">
    <source>
        <dbReference type="Proteomes" id="UP001642484"/>
    </source>
</evidence>
<keyword evidence="2 3" id="KW-0040">ANK repeat</keyword>
<dbReference type="Gene3D" id="3.10.490.20">
    <property type="match status" value="1"/>
</dbReference>
<dbReference type="PROSITE" id="PS50088">
    <property type="entry name" value="ANK_REPEAT"/>
    <property type="match status" value="3"/>
</dbReference>
<evidence type="ECO:0000256" key="1">
    <source>
        <dbReference type="ARBA" id="ARBA00022737"/>
    </source>
</evidence>
<dbReference type="Proteomes" id="UP001642484">
    <property type="component" value="Unassembled WGS sequence"/>
</dbReference>
<dbReference type="InterPro" id="IPR036397">
    <property type="entry name" value="RNaseH_sf"/>
</dbReference>
<dbReference type="PANTHER" id="PTHR24123">
    <property type="entry name" value="ANKYRIN REPEAT-CONTAINING"/>
    <property type="match status" value="1"/>
</dbReference>
<dbReference type="Gene3D" id="1.20.1270.280">
    <property type="match status" value="1"/>
</dbReference>
<keyword evidence="1" id="KW-0677">Repeat</keyword>
<feature type="repeat" description="ANK" evidence="3">
    <location>
        <begin position="1294"/>
        <end position="1319"/>
    </location>
</feature>
<evidence type="ECO:0000313" key="6">
    <source>
        <dbReference type="EMBL" id="CAK9102386.1"/>
    </source>
</evidence>
<protein>
    <submittedName>
        <fullName evidence="6">Uncharacterized protein</fullName>
    </submittedName>
</protein>
<evidence type="ECO:0000256" key="3">
    <source>
        <dbReference type="PROSITE-ProRule" id="PRU00023"/>
    </source>
</evidence>
<dbReference type="Pfam" id="PF12796">
    <property type="entry name" value="Ank_2"/>
    <property type="match status" value="3"/>
</dbReference>
<evidence type="ECO:0000259" key="4">
    <source>
        <dbReference type="Pfam" id="PF03104"/>
    </source>
</evidence>
<dbReference type="InterPro" id="IPR029063">
    <property type="entry name" value="SAM-dependent_MTases_sf"/>
</dbReference>
<dbReference type="EMBL" id="CAXAMN010026361">
    <property type="protein sequence ID" value="CAK9102386.1"/>
    <property type="molecule type" value="Genomic_DNA"/>
</dbReference>
<sequence length="1362" mass="152316">MERSQDLFSGDPPVVRVLREELQLLRSLATLVRKDLMRLRDMLVAKIDFMGEMEEVLQCIRANAVPSRWQKRSFPSCRPLSVWLIGLKIRAQWLEAAWGQRGHEPLCYRLDLFWRPRLLLLSHLRVAAQKENISLDSYSFKHKVLDRIEEEEDVQDHPASGLYVVGIFLKGASWERKRARLVDHRPEELFYKMPVIHFIPSANYKPKLYKHYGLPFFHAEHFCKLSADGEDSNFITEVLLRSDRPKDCLLKSVALFCELASSMTAFCGSGRSPLATSDLIKTQRWLGSNFFLNFQHADQEENGGDEDDLPVDVENWYVDLEQLTSSVLRHSGGDSRQRPMRKLKVCIDNKINVGKWYDVTRNLMATSMEDLYDTQCKVTELDMQKKPALRIFAWDIECTKEPLKFPDSARDRITMISIMVVSADIEPLEYTPKPEYEGIFQTYNEEDEVSFNGDFFDYPFVINRAKAYNMDWCEEAPLLARCGALAGRVEGERGRRVYLAVAAAMARMPGMRGLRVKQVPGLLRDLYEKRVEGEDVLCGIVIHRRNYPDVTWLSIVEEKGPPIAAPRELWRTVKLGQEPAQRPAALRAIRSLPVDAHGPSGSDAVSERAEAVAEFFLKDAVPSLLSPSSHVLDVAGGTGLLALALARRGVRCTVVDPRKAAGIRAQRAWFGGRPVGADDSFGGAEDVLPSIGEESELVSLDASDMWRRNCSGFVALHPDEATEAVVEAALRLQRPFLVVPCCVFARLFPHRRLADGRQVTSLPEFLDFLQSKHPSIRKEQLPFEGANQALWSDGKYCFDLQKSGARQHAEDGNEARWKLLTFASCTCKVQCWKLSFDRFRHAWIEVPLQSLDYETAASNAMLSYAGSENTSGEGLLVLGQVKLHPDFAKIWPLVVRFWYGLPVTVESFETAVELRKIAQYYEADELKSYTSQLIFGATPTAPRMAMLVDSLGSLDRDSELPVVGMMNFRGFEEDLMERAWAYLEAFCLSRNMKNNGTLSLKGYAARWLCRSAPLRPAMAGHNVTLRSATSGATVGAWDFEALVGAQEPWLTVRKLKQTMAMGGGYPRFRQRLLNQTGELLSDDVVLSPPVDLQLVILECLPAETQQDTAFIKACAENHIEEVERMLQWPQNPNATEEQGGYTALHAASQEGMVQSVCLLLEARADVGLTTRGQLPVVELLLSSKAALDADRTEDGATPLHAAAHEGHLEVVRLLLRETWQKRNTGRPGPPSGETGTTPLHAAAFKGHLGVPMGTMFEERSDDGATALVFAAQNGRLERSEAVGFSAEVNRADDDGMTPLHASASEGQLEVVQVLLNFGACGTRARKDGVTASQLAAENGHLDIAHLLESFQSFKRMRVETLV</sequence>
<dbReference type="Pfam" id="PF18199">
    <property type="entry name" value="Dynein_C"/>
    <property type="match status" value="1"/>
</dbReference>
<dbReference type="SUPFAM" id="SSF53335">
    <property type="entry name" value="S-adenosyl-L-methionine-dependent methyltransferases"/>
    <property type="match status" value="1"/>
</dbReference>
<dbReference type="PANTHER" id="PTHR24123:SF141">
    <property type="entry name" value="ANKYRIN 2, ISOFORM U"/>
    <property type="match status" value="1"/>
</dbReference>
<dbReference type="SMART" id="SM00248">
    <property type="entry name" value="ANK"/>
    <property type="match status" value="5"/>
</dbReference>
<feature type="domain" description="DNA-directed DNA polymerase family B exonuclease" evidence="4">
    <location>
        <begin position="345"/>
        <end position="424"/>
    </location>
</feature>
<evidence type="ECO:0000259" key="5">
    <source>
        <dbReference type="Pfam" id="PF18199"/>
    </source>
</evidence>
<dbReference type="SUPFAM" id="SSF53098">
    <property type="entry name" value="Ribonuclease H-like"/>
    <property type="match status" value="1"/>
</dbReference>
<feature type="repeat" description="ANK" evidence="3">
    <location>
        <begin position="1139"/>
        <end position="1171"/>
    </location>
</feature>
<dbReference type="Pfam" id="PF03104">
    <property type="entry name" value="DNA_pol_B_exo1"/>
    <property type="match status" value="1"/>
</dbReference>
<dbReference type="InterPro" id="IPR043160">
    <property type="entry name" value="Dynein_C_barrel"/>
</dbReference>
<evidence type="ECO:0000256" key="2">
    <source>
        <dbReference type="ARBA" id="ARBA00023043"/>
    </source>
</evidence>
<dbReference type="InterPro" id="IPR002110">
    <property type="entry name" value="Ankyrin_rpt"/>
</dbReference>
<dbReference type="Gene3D" id="3.40.50.150">
    <property type="entry name" value="Vaccinia Virus protein VP39"/>
    <property type="match status" value="1"/>
</dbReference>
<name>A0ABP0RT28_9DINO</name>
<dbReference type="Gene3D" id="1.25.40.20">
    <property type="entry name" value="Ankyrin repeat-containing domain"/>
    <property type="match status" value="3"/>
</dbReference>
<proteinExistence type="predicted"/>
<accession>A0ABP0RT28</accession>
<dbReference type="InterPro" id="IPR041228">
    <property type="entry name" value="Dynein_C"/>
</dbReference>
<dbReference type="Gene3D" id="3.30.420.10">
    <property type="entry name" value="Ribonuclease H-like superfamily/Ribonuclease H"/>
    <property type="match status" value="1"/>
</dbReference>
<dbReference type="InterPro" id="IPR036770">
    <property type="entry name" value="Ankyrin_rpt-contain_sf"/>
</dbReference>
<dbReference type="SUPFAM" id="SSF48403">
    <property type="entry name" value="Ankyrin repeat"/>
    <property type="match status" value="1"/>
</dbReference>
<organism evidence="6 7">
    <name type="scientific">Durusdinium trenchii</name>
    <dbReference type="NCBI Taxonomy" id="1381693"/>
    <lineage>
        <taxon>Eukaryota</taxon>
        <taxon>Sar</taxon>
        <taxon>Alveolata</taxon>
        <taxon>Dinophyceae</taxon>
        <taxon>Suessiales</taxon>
        <taxon>Symbiodiniaceae</taxon>
        <taxon>Durusdinium</taxon>
    </lineage>
</organism>
<dbReference type="PROSITE" id="PS50297">
    <property type="entry name" value="ANK_REP_REGION"/>
    <property type="match status" value="3"/>
</dbReference>
<feature type="domain" description="Dynein heavy chain C-terminal" evidence="5">
    <location>
        <begin position="12"/>
        <end position="257"/>
    </location>
</feature>
<reference evidence="6 7" key="1">
    <citation type="submission" date="2024-02" db="EMBL/GenBank/DDBJ databases">
        <authorList>
            <person name="Chen Y."/>
            <person name="Shah S."/>
            <person name="Dougan E. K."/>
            <person name="Thang M."/>
            <person name="Chan C."/>
        </authorList>
    </citation>
    <scope>NUCLEOTIDE SEQUENCE [LARGE SCALE GENOMIC DNA]</scope>
</reference>
<dbReference type="InterPro" id="IPR006133">
    <property type="entry name" value="DNA-dir_DNA_pol_B_exonuc"/>
</dbReference>
<comment type="caution">
    <text evidence="6">The sequence shown here is derived from an EMBL/GenBank/DDBJ whole genome shotgun (WGS) entry which is preliminary data.</text>
</comment>
<feature type="repeat" description="ANK" evidence="3">
    <location>
        <begin position="1194"/>
        <end position="1216"/>
    </location>
</feature>
<dbReference type="InterPro" id="IPR051165">
    <property type="entry name" value="Multifunctional_ANK_Repeat"/>
</dbReference>